<proteinExistence type="inferred from homology"/>
<comment type="caution">
    <text evidence="6">The sequence shown here is derived from an EMBL/GenBank/DDBJ whole genome shotgun (WGS) entry which is preliminary data.</text>
</comment>
<feature type="compositionally biased region" description="Basic and acidic residues" evidence="3">
    <location>
        <begin position="122"/>
        <end position="154"/>
    </location>
</feature>
<dbReference type="SUPFAM" id="SSF49764">
    <property type="entry name" value="HSP20-like chaperones"/>
    <property type="match status" value="1"/>
</dbReference>
<dbReference type="Pfam" id="PF00011">
    <property type="entry name" value="HSP20"/>
    <property type="match status" value="1"/>
</dbReference>
<protein>
    <recommendedName>
        <fullName evidence="5">SHSP domain-containing protein</fullName>
    </recommendedName>
</protein>
<comment type="similarity">
    <text evidence="1 2">Belongs to the small heat shock protein (HSP20) family.</text>
</comment>
<feature type="region of interest" description="Disordered" evidence="3">
    <location>
        <begin position="122"/>
        <end position="164"/>
    </location>
</feature>
<keyword evidence="4" id="KW-0812">Transmembrane</keyword>
<feature type="transmembrane region" description="Helical" evidence="4">
    <location>
        <begin position="178"/>
        <end position="197"/>
    </location>
</feature>
<dbReference type="Gene3D" id="2.60.40.790">
    <property type="match status" value="1"/>
</dbReference>
<name>A0ABR0X1S9_REHGL</name>
<dbReference type="PROSITE" id="PS01031">
    <property type="entry name" value="SHSP"/>
    <property type="match status" value="1"/>
</dbReference>
<dbReference type="Proteomes" id="UP001318860">
    <property type="component" value="Unassembled WGS sequence"/>
</dbReference>
<dbReference type="EMBL" id="JABTTQ020000006">
    <property type="protein sequence ID" value="KAK6153384.1"/>
    <property type="molecule type" value="Genomic_DNA"/>
</dbReference>
<evidence type="ECO:0000256" key="4">
    <source>
        <dbReference type="SAM" id="Phobius"/>
    </source>
</evidence>
<evidence type="ECO:0000256" key="2">
    <source>
        <dbReference type="RuleBase" id="RU003616"/>
    </source>
</evidence>
<accession>A0ABR0X1S9</accession>
<keyword evidence="4" id="KW-1133">Transmembrane helix</keyword>
<dbReference type="InterPro" id="IPR002068">
    <property type="entry name" value="A-crystallin/Hsp20_dom"/>
</dbReference>
<organism evidence="6 7">
    <name type="scientific">Rehmannia glutinosa</name>
    <name type="common">Chinese foxglove</name>
    <dbReference type="NCBI Taxonomy" id="99300"/>
    <lineage>
        <taxon>Eukaryota</taxon>
        <taxon>Viridiplantae</taxon>
        <taxon>Streptophyta</taxon>
        <taxon>Embryophyta</taxon>
        <taxon>Tracheophyta</taxon>
        <taxon>Spermatophyta</taxon>
        <taxon>Magnoliopsida</taxon>
        <taxon>eudicotyledons</taxon>
        <taxon>Gunneridae</taxon>
        <taxon>Pentapetalae</taxon>
        <taxon>asterids</taxon>
        <taxon>lamiids</taxon>
        <taxon>Lamiales</taxon>
        <taxon>Orobanchaceae</taxon>
        <taxon>Rehmannieae</taxon>
        <taxon>Rehmannia</taxon>
    </lineage>
</organism>
<gene>
    <name evidence="6" type="ORF">DH2020_013023</name>
</gene>
<keyword evidence="4" id="KW-0472">Membrane</keyword>
<feature type="domain" description="SHSP" evidence="5">
    <location>
        <begin position="15"/>
        <end position="121"/>
    </location>
</feature>
<dbReference type="CDD" id="cd00298">
    <property type="entry name" value="ACD_sHsps_p23-like"/>
    <property type="match status" value="1"/>
</dbReference>
<evidence type="ECO:0000256" key="1">
    <source>
        <dbReference type="PROSITE-ProRule" id="PRU00285"/>
    </source>
</evidence>
<evidence type="ECO:0000313" key="7">
    <source>
        <dbReference type="Proteomes" id="UP001318860"/>
    </source>
</evidence>
<evidence type="ECO:0000313" key="6">
    <source>
        <dbReference type="EMBL" id="KAK6153384.1"/>
    </source>
</evidence>
<sequence>MATRGRAMEKKSSSLVFRQITPPHGWKEDSAFYYLRLTLPGFETKDVTIHMDKYGRLVVRGDRQLTEHKYISFEETFEVPNNADLEEASGLFEDDGQIYCITIPKKQEEQRIGHAITMPKEDINKPVDDINNPKRQDNKIGSFHKYESTKKPEEITQQNGIGNNPLNVVTGHNNKKKISFAVAILTALLVVGVVLIVKLHHH</sequence>
<reference evidence="6 7" key="1">
    <citation type="journal article" date="2021" name="Comput. Struct. Biotechnol. J.">
        <title>De novo genome assembly of the potent medicinal plant Rehmannia glutinosa using nanopore technology.</title>
        <authorList>
            <person name="Ma L."/>
            <person name="Dong C."/>
            <person name="Song C."/>
            <person name="Wang X."/>
            <person name="Zheng X."/>
            <person name="Niu Y."/>
            <person name="Chen S."/>
            <person name="Feng W."/>
        </authorList>
    </citation>
    <scope>NUCLEOTIDE SEQUENCE [LARGE SCALE GENOMIC DNA]</scope>
    <source>
        <strain evidence="6">DH-2019</strain>
    </source>
</reference>
<evidence type="ECO:0000256" key="3">
    <source>
        <dbReference type="SAM" id="MobiDB-lite"/>
    </source>
</evidence>
<feature type="compositionally biased region" description="Polar residues" evidence="3">
    <location>
        <begin position="155"/>
        <end position="164"/>
    </location>
</feature>
<dbReference type="InterPro" id="IPR008978">
    <property type="entry name" value="HSP20-like_chaperone"/>
</dbReference>
<evidence type="ECO:0000259" key="5">
    <source>
        <dbReference type="PROSITE" id="PS01031"/>
    </source>
</evidence>
<keyword evidence="7" id="KW-1185">Reference proteome</keyword>